<organism evidence="1 2">
    <name type="scientific">Rhodocytophaga rosea</name>
    <dbReference type="NCBI Taxonomy" id="2704465"/>
    <lineage>
        <taxon>Bacteria</taxon>
        <taxon>Pseudomonadati</taxon>
        <taxon>Bacteroidota</taxon>
        <taxon>Cytophagia</taxon>
        <taxon>Cytophagales</taxon>
        <taxon>Rhodocytophagaceae</taxon>
        <taxon>Rhodocytophaga</taxon>
    </lineage>
</organism>
<name>A0A6C0GIJ8_9BACT</name>
<dbReference type="AlphaFoldDB" id="A0A6C0GIJ8"/>
<evidence type="ECO:0000313" key="2">
    <source>
        <dbReference type="Proteomes" id="UP000480178"/>
    </source>
</evidence>
<reference evidence="1 2" key="1">
    <citation type="submission" date="2020-01" db="EMBL/GenBank/DDBJ databases">
        <authorList>
            <person name="Kim M.K."/>
        </authorList>
    </citation>
    <scope>NUCLEOTIDE SEQUENCE [LARGE SCALE GENOMIC DNA]</scope>
    <source>
        <strain evidence="1 2">172606-1</strain>
    </source>
</reference>
<proteinExistence type="predicted"/>
<sequence length="47" mass="5610">MKNNTVFHGVLTGWDEKSVIMKDMRFNKHTFLLSHIEEIIIDKESLY</sequence>
<accession>A0A6C0GIJ8</accession>
<keyword evidence="2" id="KW-1185">Reference proteome</keyword>
<dbReference type="KEGG" id="rhoz:GXP67_13130"/>
<dbReference type="EMBL" id="CP048222">
    <property type="protein sequence ID" value="QHT67503.1"/>
    <property type="molecule type" value="Genomic_DNA"/>
</dbReference>
<evidence type="ECO:0000313" key="1">
    <source>
        <dbReference type="EMBL" id="QHT67503.1"/>
    </source>
</evidence>
<dbReference type="Proteomes" id="UP000480178">
    <property type="component" value="Chromosome"/>
</dbReference>
<gene>
    <name evidence="1" type="ORF">GXP67_13130</name>
</gene>
<protein>
    <submittedName>
        <fullName evidence="1">Uncharacterized protein</fullName>
    </submittedName>
</protein>
<dbReference type="RefSeq" id="WP_162443532.1">
    <property type="nucleotide sequence ID" value="NZ_CP048222.1"/>
</dbReference>